<dbReference type="EMBL" id="POUM01000011">
    <property type="protein sequence ID" value="PNF59036.1"/>
    <property type="molecule type" value="Genomic_DNA"/>
</dbReference>
<comment type="caution">
    <text evidence="1">The sequence shown here is derived from an EMBL/GenBank/DDBJ whole genome shotgun (WGS) entry which is preliminary data.</text>
</comment>
<proteinExistence type="predicted"/>
<protein>
    <submittedName>
        <fullName evidence="1">Uncharacterized protein</fullName>
    </submittedName>
</protein>
<organism evidence="1 2">
    <name type="scientific">Stutzerimonas stutzeri</name>
    <name type="common">Pseudomonas stutzeri</name>
    <dbReference type="NCBI Taxonomy" id="316"/>
    <lineage>
        <taxon>Bacteria</taxon>
        <taxon>Pseudomonadati</taxon>
        <taxon>Pseudomonadota</taxon>
        <taxon>Gammaproteobacteria</taxon>
        <taxon>Pseudomonadales</taxon>
        <taxon>Pseudomonadaceae</taxon>
        <taxon>Stutzerimonas</taxon>
    </lineage>
</organism>
<accession>A0A2N8RD75</accession>
<name>A0A2N8RD75_STUST</name>
<dbReference type="Proteomes" id="UP000236003">
    <property type="component" value="Unassembled WGS sequence"/>
</dbReference>
<evidence type="ECO:0000313" key="1">
    <source>
        <dbReference type="EMBL" id="PNF59036.1"/>
    </source>
</evidence>
<gene>
    <name evidence="1" type="ORF">CXK99_14045</name>
</gene>
<dbReference type="AlphaFoldDB" id="A0A2N8RD75"/>
<sequence>MIFLKMLEDFLQCGHDIKLICPECIVATAYHLIAYSCRDNRLACLYLASIGRSKRDGIAKASPGGFTYTIWAVILDVRVIALIAENTFHLQK</sequence>
<evidence type="ECO:0000313" key="2">
    <source>
        <dbReference type="Proteomes" id="UP000236003"/>
    </source>
</evidence>
<reference evidence="1 2" key="1">
    <citation type="submission" date="2018-01" db="EMBL/GenBank/DDBJ databases">
        <title>Denitrification phenotypes of diverse strains of Pseudomonas stutzeri.</title>
        <authorList>
            <person name="Milligan D.A."/>
            <person name="Bergaust L."/>
            <person name="Bakken L.R."/>
            <person name="Frostegard A."/>
        </authorList>
    </citation>
    <scope>NUCLEOTIDE SEQUENCE [LARGE SCALE GENOMIC DNA]</scope>
    <source>
        <strain evidence="1 2">CCUG 44592</strain>
    </source>
</reference>